<dbReference type="STRING" id="679201.HMPREF9334_00849"/>
<name>G5GN95_9FIRM</name>
<reference evidence="8 9" key="1">
    <citation type="submission" date="2011-08" db="EMBL/GenBank/DDBJ databases">
        <title>The Genome Sequence of Selenomonas infelix ATCC 43532.</title>
        <authorList>
            <consortium name="The Broad Institute Genome Sequencing Platform"/>
            <person name="Earl A."/>
            <person name="Ward D."/>
            <person name="Feldgarden M."/>
            <person name="Gevers D."/>
            <person name="Izard J."/>
            <person name="Blanton J.M."/>
            <person name="Baranova O.V."/>
            <person name="Dewhirst F.E."/>
            <person name="Young S.K."/>
            <person name="Zeng Q."/>
            <person name="Gargeya S."/>
            <person name="Fitzgerald M."/>
            <person name="Haas B."/>
            <person name="Abouelleil A."/>
            <person name="Alvarado L."/>
            <person name="Arachchi H.M."/>
            <person name="Berlin A."/>
            <person name="Brown A."/>
            <person name="Chapman S.B."/>
            <person name="Chen Z."/>
            <person name="Dunbar C."/>
            <person name="Freedman E."/>
            <person name="Gearin G."/>
            <person name="Gellesch M."/>
            <person name="Goldberg J."/>
            <person name="Griggs A."/>
            <person name="Gujja S."/>
            <person name="Heiman D."/>
            <person name="Howarth C."/>
            <person name="Larson L."/>
            <person name="Lui A."/>
            <person name="MacDonald P.J.P."/>
            <person name="Montmayeur A."/>
            <person name="Murphy C."/>
            <person name="Neiman D."/>
            <person name="Pearson M."/>
            <person name="Priest M."/>
            <person name="Roberts A."/>
            <person name="Saif S."/>
            <person name="Shea T."/>
            <person name="Shenoy N."/>
            <person name="Sisk P."/>
            <person name="Stolte C."/>
            <person name="Sykes S."/>
            <person name="Wortman J."/>
            <person name="Nusbaum C."/>
            <person name="Birren B."/>
        </authorList>
    </citation>
    <scope>NUCLEOTIDE SEQUENCE [LARGE SCALE GENOMIC DNA]</scope>
    <source>
        <strain evidence="8 9">ATCC 43532</strain>
    </source>
</reference>
<evidence type="ECO:0000256" key="5">
    <source>
        <dbReference type="ARBA" id="ARBA00022683"/>
    </source>
</evidence>
<evidence type="ECO:0000313" key="8">
    <source>
        <dbReference type="EMBL" id="EHG21432.1"/>
    </source>
</evidence>
<comment type="subcellular location">
    <subcellularLocation>
        <location evidence="1">Cytoplasm</location>
    </subcellularLocation>
</comment>
<evidence type="ECO:0000256" key="1">
    <source>
        <dbReference type="ARBA" id="ARBA00004496"/>
    </source>
</evidence>
<dbReference type="PROSITE" id="PS51093">
    <property type="entry name" value="PTS_EIIA_TYPE_1"/>
    <property type="match status" value="1"/>
</dbReference>
<dbReference type="InterPro" id="IPR001127">
    <property type="entry name" value="PTS_EIIA_1_perm"/>
</dbReference>
<evidence type="ECO:0000256" key="2">
    <source>
        <dbReference type="ARBA" id="ARBA00022448"/>
    </source>
</evidence>
<dbReference type="eggNOG" id="COG2190">
    <property type="taxonomic scope" value="Bacteria"/>
</dbReference>
<dbReference type="EMBL" id="ACZM01000007">
    <property type="protein sequence ID" value="EHG21432.1"/>
    <property type="molecule type" value="Genomic_DNA"/>
</dbReference>
<dbReference type="Proteomes" id="UP000004129">
    <property type="component" value="Unassembled WGS sequence"/>
</dbReference>
<dbReference type="Pfam" id="PF00358">
    <property type="entry name" value="PTS_EIIA_1"/>
    <property type="match status" value="1"/>
</dbReference>
<keyword evidence="2" id="KW-0813">Transport</keyword>
<keyword evidence="3" id="KW-0762">Sugar transport</keyword>
<dbReference type="InterPro" id="IPR050890">
    <property type="entry name" value="PTS_EIIA_component"/>
</dbReference>
<dbReference type="Gene3D" id="2.70.70.10">
    <property type="entry name" value="Glucose Permease (Domain IIA)"/>
    <property type="match status" value="1"/>
</dbReference>
<feature type="domain" description="PTS EIIA type-1" evidence="7">
    <location>
        <begin position="102"/>
        <end position="206"/>
    </location>
</feature>
<dbReference type="GO" id="GO:0009401">
    <property type="term" value="P:phosphoenolpyruvate-dependent sugar phosphotransferase system"/>
    <property type="evidence" value="ECO:0007669"/>
    <property type="project" value="UniProtKB-KW"/>
</dbReference>
<evidence type="ECO:0000256" key="3">
    <source>
        <dbReference type="ARBA" id="ARBA00022597"/>
    </source>
</evidence>
<dbReference type="AlphaFoldDB" id="G5GN95"/>
<keyword evidence="5" id="KW-0598">Phosphotransferase system</keyword>
<dbReference type="PROSITE" id="PS00371">
    <property type="entry name" value="PTS_EIIA_TYPE_1_HIS"/>
    <property type="match status" value="1"/>
</dbReference>
<keyword evidence="6" id="KW-0418">Kinase</keyword>
<dbReference type="InterPro" id="IPR011055">
    <property type="entry name" value="Dup_hybrid_motif"/>
</dbReference>
<dbReference type="SUPFAM" id="SSF51261">
    <property type="entry name" value="Duplicated hybrid motif"/>
    <property type="match status" value="1"/>
</dbReference>
<dbReference type="OrthoDB" id="92465at2"/>
<proteinExistence type="predicted"/>
<dbReference type="NCBIfam" id="TIGR00830">
    <property type="entry name" value="PTBA"/>
    <property type="match status" value="1"/>
</dbReference>
<dbReference type="GO" id="GO:0005737">
    <property type="term" value="C:cytoplasm"/>
    <property type="evidence" value="ECO:0007669"/>
    <property type="project" value="UniProtKB-SubCell"/>
</dbReference>
<dbReference type="PANTHER" id="PTHR45008:SF1">
    <property type="entry name" value="PTS SYSTEM GLUCOSE-SPECIFIC EIIA COMPONENT"/>
    <property type="match status" value="1"/>
</dbReference>
<evidence type="ECO:0000259" key="7">
    <source>
        <dbReference type="PROSITE" id="PS51093"/>
    </source>
</evidence>
<comment type="caution">
    <text evidence="8">The sequence shown here is derived from an EMBL/GenBank/DDBJ whole genome shotgun (WGS) entry which is preliminary data.</text>
</comment>
<evidence type="ECO:0000313" key="9">
    <source>
        <dbReference type="Proteomes" id="UP000004129"/>
    </source>
</evidence>
<dbReference type="GO" id="GO:0016301">
    <property type="term" value="F:kinase activity"/>
    <property type="evidence" value="ECO:0007669"/>
    <property type="project" value="UniProtKB-KW"/>
</dbReference>
<evidence type="ECO:0000256" key="6">
    <source>
        <dbReference type="ARBA" id="ARBA00022777"/>
    </source>
</evidence>
<gene>
    <name evidence="8" type="ORF">HMPREF9334_00849</name>
</gene>
<evidence type="ECO:0000256" key="4">
    <source>
        <dbReference type="ARBA" id="ARBA00022679"/>
    </source>
</evidence>
<dbReference type="PATRIC" id="fig|679201.3.peg.857"/>
<dbReference type="PANTHER" id="PTHR45008">
    <property type="entry name" value="PTS SYSTEM GLUCOSE-SPECIFIC EIIA COMPONENT"/>
    <property type="match status" value="1"/>
</dbReference>
<sequence length="230" mass="25253">MSKHRYESLPKRQFYIDKTQKVVIINVRFKGVTVRQALPRSLRRAQAYGDVCFLLHRKVVFRMSFLQIFKRGPQAKHPKEVRENVVYAPVEGELIPLGQVDDEAFASGSLGNGCAIRPTDGTVYAPVSGTVKMVFPTGHAVGIVSTAGMELLIHVGLNTVEMNGAGFHALVSAGQTVQVGVPLLTFDRAKIREAGYDSTVIMVVGNDKDFPPFQMRPSRTVAAMAEAFSF</sequence>
<protein>
    <recommendedName>
        <fullName evidence="7">PTS EIIA type-1 domain-containing protein</fullName>
    </recommendedName>
</protein>
<keyword evidence="9" id="KW-1185">Reference proteome</keyword>
<accession>G5GN95</accession>
<dbReference type="HOGENOM" id="CLU_012312_5_1_9"/>
<organism evidence="8 9">
    <name type="scientific">Selenomonas infelix ATCC 43532</name>
    <dbReference type="NCBI Taxonomy" id="679201"/>
    <lineage>
        <taxon>Bacteria</taxon>
        <taxon>Bacillati</taxon>
        <taxon>Bacillota</taxon>
        <taxon>Negativicutes</taxon>
        <taxon>Selenomonadales</taxon>
        <taxon>Selenomonadaceae</taxon>
        <taxon>Selenomonas</taxon>
    </lineage>
</organism>
<dbReference type="FunFam" id="2.70.70.10:FF:000001">
    <property type="entry name" value="PTS system glucose-specific IIA component"/>
    <property type="match status" value="1"/>
</dbReference>
<keyword evidence="4" id="KW-0808">Transferase</keyword>